<gene>
    <name evidence="5" type="ORF">B9G98_02059</name>
</gene>
<dbReference type="OrthoDB" id="1700726at2759"/>
<dbReference type="CDD" id="cd05911">
    <property type="entry name" value="Firefly_Luc_like"/>
    <property type="match status" value="1"/>
</dbReference>
<keyword evidence="6" id="KW-1185">Reference proteome</keyword>
<dbReference type="Pfam" id="PF00501">
    <property type="entry name" value="AMP-binding"/>
    <property type="match status" value="1"/>
</dbReference>
<name>A0A2T0FHL8_9ASCO</name>
<evidence type="ECO:0000313" key="6">
    <source>
        <dbReference type="Proteomes" id="UP000238350"/>
    </source>
</evidence>
<evidence type="ECO:0000259" key="4">
    <source>
        <dbReference type="Pfam" id="PF13193"/>
    </source>
</evidence>
<organism evidence="5 6">
    <name type="scientific">Wickerhamiella sorbophila</name>
    <dbReference type="NCBI Taxonomy" id="45607"/>
    <lineage>
        <taxon>Eukaryota</taxon>
        <taxon>Fungi</taxon>
        <taxon>Dikarya</taxon>
        <taxon>Ascomycota</taxon>
        <taxon>Saccharomycotina</taxon>
        <taxon>Dipodascomycetes</taxon>
        <taxon>Dipodascales</taxon>
        <taxon>Trichomonascaceae</taxon>
        <taxon>Wickerhamiella</taxon>
    </lineage>
</organism>
<dbReference type="GeneID" id="36515807"/>
<dbReference type="AlphaFoldDB" id="A0A2T0FHL8"/>
<reference evidence="5 6" key="1">
    <citation type="submission" date="2017-04" db="EMBL/GenBank/DDBJ databases">
        <title>Genome sequencing of [Candida] sorbophila.</title>
        <authorList>
            <person name="Ahn J.O."/>
        </authorList>
    </citation>
    <scope>NUCLEOTIDE SEQUENCE [LARGE SCALE GENOMIC DNA]</scope>
    <source>
        <strain evidence="5 6">DS02</strain>
    </source>
</reference>
<comment type="caution">
    <text evidence="5">The sequence shown here is derived from an EMBL/GenBank/DDBJ whole genome shotgun (WGS) entry which is preliminary data.</text>
</comment>
<dbReference type="PANTHER" id="PTHR24096">
    <property type="entry name" value="LONG-CHAIN-FATTY-ACID--COA LIGASE"/>
    <property type="match status" value="1"/>
</dbReference>
<feature type="domain" description="AMP-dependent synthetase/ligase" evidence="3">
    <location>
        <begin position="28"/>
        <end position="391"/>
    </location>
</feature>
<dbReference type="PROSITE" id="PS00455">
    <property type="entry name" value="AMP_BINDING"/>
    <property type="match status" value="1"/>
</dbReference>
<dbReference type="Proteomes" id="UP000238350">
    <property type="component" value="Unassembled WGS sequence"/>
</dbReference>
<dbReference type="GO" id="GO:0019748">
    <property type="term" value="P:secondary metabolic process"/>
    <property type="evidence" value="ECO:0007669"/>
    <property type="project" value="TreeGrafter"/>
</dbReference>
<dbReference type="InterPro" id="IPR025110">
    <property type="entry name" value="AMP-bd_C"/>
</dbReference>
<sequence length="538" mass="60041">MIVYRSPLPDIYVPKANCVAHYFESPHLAQFPNTVVMLDSYTGEQLTASELHTAARRYMALLARRYRVVKGDVVSIFTSNSIYLQPVHFGIVGLGGIICPANANYTVSELAYQLKMTSTKLIVCTVKNISITRRAIAEAGTKTRVLTLEQAISDIKRLLADESALEFDPVQLNDRIHPAYLCFSSGTTGLPKAVQITHRNLNAQIRQLAGTGGRLFQCRTRTVALLPFSHSYGLVSYLWAMPYLAQTMVVFDGFDFEHLLKSICEYDVGYFAAVPPMVLMLAKSPLVDKYPVGKHLKVVVSGAAPLAASTLKLCRERLPEVVFNQTYGLTEVSPYSHMVGYMSRHMYNNSIGWLIPNMRARLVDPETLTDVPPGQPGELWLRGPNVMLGYYKNPEANNAAFHEGWLRTGDVARIDETGQYFIVDRLKELIKSKGHQVAPAELEGILLTHEHVIEAAVIGVLDETETTENPRAFLVLRPEADVEQILSWFNSLVSKHKRLWGGIVIVDQIPKSVSGKIIRRTLRARKNDTVYTPVDAKL</sequence>
<dbReference type="InterPro" id="IPR042099">
    <property type="entry name" value="ANL_N_sf"/>
</dbReference>
<dbReference type="PANTHER" id="PTHR24096:SF149">
    <property type="entry name" value="AMP-BINDING DOMAIN-CONTAINING PROTEIN-RELATED"/>
    <property type="match status" value="1"/>
</dbReference>
<dbReference type="RefSeq" id="XP_024664384.1">
    <property type="nucleotide sequence ID" value="XM_024808616.1"/>
</dbReference>
<evidence type="ECO:0000256" key="2">
    <source>
        <dbReference type="ARBA" id="ARBA00022598"/>
    </source>
</evidence>
<comment type="similarity">
    <text evidence="1">Belongs to the ATP-dependent AMP-binding enzyme family.</text>
</comment>
<evidence type="ECO:0000313" key="5">
    <source>
        <dbReference type="EMBL" id="PRT54439.1"/>
    </source>
</evidence>
<dbReference type="EMBL" id="NDIQ01000021">
    <property type="protein sequence ID" value="PRT54439.1"/>
    <property type="molecule type" value="Genomic_DNA"/>
</dbReference>
<feature type="domain" description="AMP-binding enzyme C-terminal" evidence="4">
    <location>
        <begin position="441"/>
        <end position="516"/>
    </location>
</feature>
<dbReference type="STRING" id="45607.A0A2T0FHL8"/>
<dbReference type="Pfam" id="PF13193">
    <property type="entry name" value="AMP-binding_C"/>
    <property type="match status" value="1"/>
</dbReference>
<dbReference type="SUPFAM" id="SSF56801">
    <property type="entry name" value="Acetyl-CoA synthetase-like"/>
    <property type="match status" value="1"/>
</dbReference>
<dbReference type="InterPro" id="IPR000873">
    <property type="entry name" value="AMP-dep_synth/lig_dom"/>
</dbReference>
<dbReference type="GO" id="GO:0016405">
    <property type="term" value="F:CoA-ligase activity"/>
    <property type="evidence" value="ECO:0007669"/>
    <property type="project" value="TreeGrafter"/>
</dbReference>
<proteinExistence type="inferred from homology"/>
<dbReference type="InterPro" id="IPR045851">
    <property type="entry name" value="AMP-bd_C_sf"/>
</dbReference>
<dbReference type="Gene3D" id="3.30.300.30">
    <property type="match status" value="1"/>
</dbReference>
<protein>
    <submittedName>
        <fullName evidence="5">Putative 4-coumarate--CoA ligase 2</fullName>
    </submittedName>
</protein>
<evidence type="ECO:0000256" key="1">
    <source>
        <dbReference type="ARBA" id="ARBA00006432"/>
    </source>
</evidence>
<dbReference type="InterPro" id="IPR020845">
    <property type="entry name" value="AMP-binding_CS"/>
</dbReference>
<evidence type="ECO:0000259" key="3">
    <source>
        <dbReference type="Pfam" id="PF00501"/>
    </source>
</evidence>
<accession>A0A2T0FHL8</accession>
<dbReference type="Gene3D" id="3.40.50.12780">
    <property type="entry name" value="N-terminal domain of ligase-like"/>
    <property type="match status" value="1"/>
</dbReference>
<keyword evidence="2 5" id="KW-0436">Ligase</keyword>